<reference evidence="1 2" key="1">
    <citation type="journal article" date="2013" name="PLoS ONE">
        <title>Identification and characterization of three novel lipases belonging to families II and V from Anaerovibrio lipolyticus 5ST.</title>
        <authorList>
            <person name="Prive F."/>
            <person name="Kaderbhai N.N."/>
            <person name="Girdwood S."/>
            <person name="Worgan H.J."/>
            <person name="Pinloche E."/>
            <person name="Scollan N.D."/>
            <person name="Huws S.A."/>
            <person name="Newbold C.J."/>
        </authorList>
    </citation>
    <scope>NUCLEOTIDE SEQUENCE [LARGE SCALE GENOMIC DNA]</scope>
    <source>
        <strain evidence="1 2">5S</strain>
    </source>
</reference>
<proteinExistence type="predicted"/>
<sequence>MADNKNVPEDYMDDDIIVTFQDDEGNERYFAEEMRIPLNGAEYALLVGLNVEEDEDFDEEENVTIAKIVKDEKGEDEYIVDFPEEEFDAVVVEYNKIMDEAEAE</sequence>
<name>A0A0B2JZX4_9FIRM</name>
<evidence type="ECO:0008006" key="3">
    <source>
        <dbReference type="Google" id="ProtNLM"/>
    </source>
</evidence>
<evidence type="ECO:0000313" key="2">
    <source>
        <dbReference type="Proteomes" id="UP000030993"/>
    </source>
</evidence>
<organism evidence="1 2">
    <name type="scientific">Anaerovibrio lipolyticus</name>
    <dbReference type="NCBI Taxonomy" id="82374"/>
    <lineage>
        <taxon>Bacteria</taxon>
        <taxon>Bacillati</taxon>
        <taxon>Bacillota</taxon>
        <taxon>Negativicutes</taxon>
        <taxon>Selenomonadales</taxon>
        <taxon>Selenomonadaceae</taxon>
        <taxon>Anaerovibrio</taxon>
    </lineage>
</organism>
<dbReference type="InterPro" id="IPR009711">
    <property type="entry name" value="UPF0473"/>
</dbReference>
<dbReference type="Proteomes" id="UP000030993">
    <property type="component" value="Unassembled WGS sequence"/>
</dbReference>
<evidence type="ECO:0000313" key="1">
    <source>
        <dbReference type="EMBL" id="KHM52151.1"/>
    </source>
</evidence>
<dbReference type="STRING" id="82374.NZ47_06565"/>
<dbReference type="RefSeq" id="WP_039208030.1">
    <property type="nucleotide sequence ID" value="NZ_CAMKSO010000003.1"/>
</dbReference>
<dbReference type="Pfam" id="PF06949">
    <property type="entry name" value="DUF1292"/>
    <property type="match status" value="1"/>
</dbReference>
<protein>
    <recommendedName>
        <fullName evidence="3">DUF1292 domain-containing protein</fullName>
    </recommendedName>
</protein>
<keyword evidence="2" id="KW-1185">Reference proteome</keyword>
<comment type="caution">
    <text evidence="1">The sequence shown here is derived from an EMBL/GenBank/DDBJ whole genome shotgun (WGS) entry which is preliminary data.</text>
</comment>
<dbReference type="AlphaFoldDB" id="A0A0B2JZX4"/>
<accession>A0A0B2JZX4</accession>
<dbReference type="EMBL" id="JSCE01000131">
    <property type="protein sequence ID" value="KHM52151.1"/>
    <property type="molecule type" value="Genomic_DNA"/>
</dbReference>
<gene>
    <name evidence="1" type="ORF">NZ47_06565</name>
</gene>